<keyword evidence="5" id="KW-0503">Monooxygenase</keyword>
<dbReference type="InterPro" id="IPR036188">
    <property type="entry name" value="FAD/NAD-bd_sf"/>
</dbReference>
<keyword evidence="3" id="KW-0274">FAD</keyword>
<dbReference type="PANTHER" id="PTHR13789">
    <property type="entry name" value="MONOOXYGENASE"/>
    <property type="match status" value="1"/>
</dbReference>
<dbReference type="PRINTS" id="PR00420">
    <property type="entry name" value="RNGMNOXGNASE"/>
</dbReference>
<evidence type="ECO:0000256" key="1">
    <source>
        <dbReference type="ARBA" id="ARBA00007992"/>
    </source>
</evidence>
<dbReference type="InterPro" id="IPR002938">
    <property type="entry name" value="FAD-bd"/>
</dbReference>
<dbReference type="PANTHER" id="PTHR13789:SF309">
    <property type="entry name" value="PUTATIVE (AFU_ORTHOLOGUE AFUA_6G14510)-RELATED"/>
    <property type="match status" value="1"/>
</dbReference>
<dbReference type="GO" id="GO:0004497">
    <property type="term" value="F:monooxygenase activity"/>
    <property type="evidence" value="ECO:0007669"/>
    <property type="project" value="UniProtKB-KW"/>
</dbReference>
<evidence type="ECO:0000256" key="5">
    <source>
        <dbReference type="ARBA" id="ARBA00023033"/>
    </source>
</evidence>
<accession>A0AAN4YAY3</accession>
<keyword evidence="2" id="KW-0285">Flavoprotein</keyword>
<dbReference type="GO" id="GO:0071949">
    <property type="term" value="F:FAD binding"/>
    <property type="evidence" value="ECO:0007669"/>
    <property type="project" value="InterPro"/>
</dbReference>
<dbReference type="EMBL" id="BSYA01000023">
    <property type="protein sequence ID" value="GMG26016.1"/>
    <property type="molecule type" value="Genomic_DNA"/>
</dbReference>
<organism evidence="7 8">
    <name type="scientific">Aspergillus oryzae</name>
    <name type="common">Yellow koji mold</name>
    <dbReference type="NCBI Taxonomy" id="5062"/>
    <lineage>
        <taxon>Eukaryota</taxon>
        <taxon>Fungi</taxon>
        <taxon>Dikarya</taxon>
        <taxon>Ascomycota</taxon>
        <taxon>Pezizomycotina</taxon>
        <taxon>Eurotiomycetes</taxon>
        <taxon>Eurotiomycetidae</taxon>
        <taxon>Eurotiales</taxon>
        <taxon>Aspergillaceae</taxon>
        <taxon>Aspergillus</taxon>
        <taxon>Aspergillus subgen. Circumdati</taxon>
    </lineage>
</organism>
<keyword evidence="4" id="KW-0560">Oxidoreductase</keyword>
<evidence type="ECO:0000313" key="8">
    <source>
        <dbReference type="Proteomes" id="UP001165205"/>
    </source>
</evidence>
<evidence type="ECO:0000313" key="7">
    <source>
        <dbReference type="EMBL" id="GMG26016.1"/>
    </source>
</evidence>
<gene>
    <name evidence="7" type="ORF">Aory04_000292500</name>
</gene>
<evidence type="ECO:0000256" key="3">
    <source>
        <dbReference type="ARBA" id="ARBA00022827"/>
    </source>
</evidence>
<evidence type="ECO:0000256" key="4">
    <source>
        <dbReference type="ARBA" id="ARBA00023002"/>
    </source>
</evidence>
<comment type="similarity">
    <text evidence="1">Belongs to the paxM FAD-dependent monooxygenase family.</text>
</comment>
<dbReference type="Pfam" id="PF01494">
    <property type="entry name" value="FAD_binding_3"/>
    <property type="match status" value="1"/>
</dbReference>
<sequence>MPRDILVVGAGIAGLASAIALSNELAPVVPELKITVYDGASELTTSGGAISLTPVAQRYLDELGVLSELNQMDDQAGIEVDAIDLFSVRAGRRLGPLRFTDENGHGYGGYKGRRVLRSALSEAMLAVARRLPNVSVHYDKKLIGGSTTAENVTLHFEDGSTATGDLVLGCDGVHSATRTKIVDPGNQSEYTGVSFIQSMADARNFTATMPFTQTAVHLARHSSLLTSYCDPKHEKLFVAAIVRVSEHLIEKYQAMSGTDLAAQKNMRMSMRYLVRAQFGMSSLPYIREIIDRTEDWMLYPVYQVRQRGKWHTDRILLLGDAAHALLAQNPDCELLRLFEEYEELRRGLVNKAFDASRRLGQSDLDKGLFPGQTRDLMSPVHLPPDSCVGKRATQPINKRNLPAPTHESFSDLSVYSLTSDLGRTVDATNAD</sequence>
<comment type="caution">
    <text evidence="7">The sequence shown here is derived from an EMBL/GenBank/DDBJ whole genome shotgun (WGS) entry which is preliminary data.</text>
</comment>
<reference evidence="7" key="1">
    <citation type="submission" date="2023-04" db="EMBL/GenBank/DDBJ databases">
        <title>Aspergillus oryzae NBRC 4228.</title>
        <authorList>
            <person name="Ichikawa N."/>
            <person name="Sato H."/>
            <person name="Tonouchi N."/>
        </authorList>
    </citation>
    <scope>NUCLEOTIDE SEQUENCE</scope>
    <source>
        <strain evidence="7">NBRC 4228</strain>
    </source>
</reference>
<dbReference type="Proteomes" id="UP001165205">
    <property type="component" value="Unassembled WGS sequence"/>
</dbReference>
<proteinExistence type="inferred from homology"/>
<name>A0AAN4YAY3_ASPOZ</name>
<protein>
    <submittedName>
        <fullName evidence="7">Unnamed protein product</fullName>
    </submittedName>
</protein>
<feature type="domain" description="FAD-binding" evidence="6">
    <location>
        <begin position="4"/>
        <end position="325"/>
    </location>
</feature>
<evidence type="ECO:0000256" key="2">
    <source>
        <dbReference type="ARBA" id="ARBA00022630"/>
    </source>
</evidence>
<dbReference type="Gene3D" id="3.50.50.60">
    <property type="entry name" value="FAD/NAD(P)-binding domain"/>
    <property type="match status" value="1"/>
</dbReference>
<evidence type="ECO:0000259" key="6">
    <source>
        <dbReference type="Pfam" id="PF01494"/>
    </source>
</evidence>
<dbReference type="AlphaFoldDB" id="A0AAN4YAY3"/>
<dbReference type="SUPFAM" id="SSF51905">
    <property type="entry name" value="FAD/NAD(P)-binding domain"/>
    <property type="match status" value="1"/>
</dbReference>
<dbReference type="InterPro" id="IPR050493">
    <property type="entry name" value="FAD-dep_Monooxygenase_BioMet"/>
</dbReference>